<evidence type="ECO:0000313" key="4">
    <source>
        <dbReference type="WBParaSite" id="TTAC_0000957701-mRNA-1"/>
    </source>
</evidence>
<sequence length="269" mass="29751">LRLLFRRSFLLSSMEEVDYYTVLKIDRGADGESIKKAYRKLALRWHPDKNPDNKEEAERQFKLVSEAYEVLSDPQKREIYDTYGKEGLTNGGVGPSDFSAFGGFPFHFRDPMEIFAQVFGSSLFDVFGPNFITPGVSRAHRSHAGSRVHRRQNPYEPSRRNPSSFHDSRDIMTPGGFGGGFFDDIFGGLLGGFGGMNGFSSVSSFSNSGSGGGMARSMSSSTRIVNGQVVSTTTVRENNVETITETVDGRVVRTETRPCANNSSIYLSF</sequence>
<feature type="domain" description="J" evidence="3">
    <location>
        <begin position="18"/>
        <end position="84"/>
    </location>
</feature>
<dbReference type="PANTHER" id="PTHR45168:SF3">
    <property type="entry name" value="DNAJ HEAT SHOCK PROTEIN FAMILY (HSP40) MEMBER B2"/>
    <property type="match status" value="1"/>
</dbReference>
<dbReference type="InterPro" id="IPR001623">
    <property type="entry name" value="DnaJ_domain"/>
</dbReference>
<dbReference type="SUPFAM" id="SSF46565">
    <property type="entry name" value="Chaperone J-domain"/>
    <property type="match status" value="1"/>
</dbReference>
<accession>A0A0R3X7Q2</accession>
<dbReference type="PROSITE" id="PS50076">
    <property type="entry name" value="DNAJ_2"/>
    <property type="match status" value="1"/>
</dbReference>
<dbReference type="GO" id="GO:0051082">
    <property type="term" value="F:unfolded protein binding"/>
    <property type="evidence" value="ECO:0007669"/>
    <property type="project" value="InterPro"/>
</dbReference>
<keyword evidence="1" id="KW-0143">Chaperone</keyword>
<evidence type="ECO:0000259" key="3">
    <source>
        <dbReference type="PROSITE" id="PS50076"/>
    </source>
</evidence>
<dbReference type="CDD" id="cd06257">
    <property type="entry name" value="DnaJ"/>
    <property type="match status" value="1"/>
</dbReference>
<protein>
    <submittedName>
        <fullName evidence="4">J domain-containing protein</fullName>
    </submittedName>
</protein>
<dbReference type="STRING" id="6205.A0A0R3X7Q2"/>
<dbReference type="InterPro" id="IPR018253">
    <property type="entry name" value="DnaJ_domain_CS"/>
</dbReference>
<feature type="compositionally biased region" description="Basic residues" evidence="2">
    <location>
        <begin position="138"/>
        <end position="152"/>
    </location>
</feature>
<dbReference type="GO" id="GO:0030544">
    <property type="term" value="F:Hsp70 protein binding"/>
    <property type="evidence" value="ECO:0007669"/>
    <property type="project" value="InterPro"/>
</dbReference>
<evidence type="ECO:0000256" key="1">
    <source>
        <dbReference type="ARBA" id="ARBA00023186"/>
    </source>
</evidence>
<dbReference type="FunFam" id="1.10.287.110:FF:000106">
    <property type="entry name" value="Putative heat shock protein-like protein"/>
    <property type="match status" value="1"/>
</dbReference>
<proteinExistence type="predicted"/>
<dbReference type="AlphaFoldDB" id="A0A0R3X7Q2"/>
<dbReference type="WBParaSite" id="TTAC_0000957701-mRNA-1">
    <property type="protein sequence ID" value="TTAC_0000957701-mRNA-1"/>
    <property type="gene ID" value="TTAC_0000957701"/>
</dbReference>
<dbReference type="InterPro" id="IPR036869">
    <property type="entry name" value="J_dom_sf"/>
</dbReference>
<feature type="region of interest" description="Disordered" evidence="2">
    <location>
        <begin position="138"/>
        <end position="170"/>
    </location>
</feature>
<dbReference type="PROSITE" id="PS00636">
    <property type="entry name" value="DNAJ_1"/>
    <property type="match status" value="1"/>
</dbReference>
<reference evidence="4" key="1">
    <citation type="submission" date="2017-02" db="UniProtKB">
        <authorList>
            <consortium name="WormBaseParasite"/>
        </authorList>
    </citation>
    <scope>IDENTIFICATION</scope>
</reference>
<dbReference type="PRINTS" id="PR00625">
    <property type="entry name" value="JDOMAIN"/>
</dbReference>
<name>A0A0R3X7Q2_HYDTA</name>
<dbReference type="PANTHER" id="PTHR45168">
    <property type="entry name" value="DNAJ HOMOLOG SUBFAMILY B MEMBER 2"/>
    <property type="match status" value="1"/>
</dbReference>
<dbReference type="Gene3D" id="1.10.287.110">
    <property type="entry name" value="DnaJ domain"/>
    <property type="match status" value="1"/>
</dbReference>
<evidence type="ECO:0000256" key="2">
    <source>
        <dbReference type="SAM" id="MobiDB-lite"/>
    </source>
</evidence>
<dbReference type="InterPro" id="IPR043183">
    <property type="entry name" value="DNJB2/6-like"/>
</dbReference>
<organism evidence="4">
    <name type="scientific">Hydatigena taeniaeformis</name>
    <name type="common">Feline tapeworm</name>
    <name type="synonym">Taenia taeniaeformis</name>
    <dbReference type="NCBI Taxonomy" id="6205"/>
    <lineage>
        <taxon>Eukaryota</taxon>
        <taxon>Metazoa</taxon>
        <taxon>Spiralia</taxon>
        <taxon>Lophotrochozoa</taxon>
        <taxon>Platyhelminthes</taxon>
        <taxon>Cestoda</taxon>
        <taxon>Eucestoda</taxon>
        <taxon>Cyclophyllidea</taxon>
        <taxon>Taeniidae</taxon>
        <taxon>Hydatigera</taxon>
    </lineage>
</organism>
<dbReference type="Pfam" id="PF00226">
    <property type="entry name" value="DnaJ"/>
    <property type="match status" value="1"/>
</dbReference>
<dbReference type="SMART" id="SM00271">
    <property type="entry name" value="DnaJ"/>
    <property type="match status" value="1"/>
</dbReference>